<feature type="non-terminal residue" evidence="8">
    <location>
        <position position="1"/>
    </location>
</feature>
<dbReference type="InterPro" id="IPR043428">
    <property type="entry name" value="LivM-like"/>
</dbReference>
<accession>A0A0F9F8C3</accession>
<sequence length="160" mass="17688">IRQSDALAASLGVNVMKYKIIAYGIGAFFAGLVGSFSAHYMTVFYPESFSVWDSIYYVLYAFIGGISYLWGPIVGVFGLLWLWEFLHPVAQFQMVIFAGVVIVVILFLPNGAFSVERFLPSWWTGLSRILRRRSKKLAAQVGAMPDGSDRKAEGKSDGSA</sequence>
<protein>
    <recommendedName>
        <fullName evidence="9">Branched-chain amino acid ABC transporter permease</fullName>
    </recommendedName>
</protein>
<feature type="transmembrane region" description="Helical" evidence="7">
    <location>
        <begin position="89"/>
        <end position="108"/>
    </location>
</feature>
<reference evidence="8" key="1">
    <citation type="journal article" date="2015" name="Nature">
        <title>Complex archaea that bridge the gap between prokaryotes and eukaryotes.</title>
        <authorList>
            <person name="Spang A."/>
            <person name="Saw J.H."/>
            <person name="Jorgensen S.L."/>
            <person name="Zaremba-Niedzwiedzka K."/>
            <person name="Martijn J."/>
            <person name="Lind A.E."/>
            <person name="van Eijk R."/>
            <person name="Schleper C."/>
            <person name="Guy L."/>
            <person name="Ettema T.J."/>
        </authorList>
    </citation>
    <scope>NUCLEOTIDE SEQUENCE</scope>
</reference>
<feature type="transmembrane region" description="Helical" evidence="7">
    <location>
        <begin position="57"/>
        <end position="83"/>
    </location>
</feature>
<evidence type="ECO:0000256" key="5">
    <source>
        <dbReference type="ARBA" id="ARBA00023136"/>
    </source>
</evidence>
<comment type="subcellular location">
    <subcellularLocation>
        <location evidence="1">Cell membrane</location>
        <topology evidence="1">Multi-pass membrane protein</topology>
    </subcellularLocation>
</comment>
<evidence type="ECO:0000256" key="6">
    <source>
        <dbReference type="SAM" id="MobiDB-lite"/>
    </source>
</evidence>
<dbReference type="AlphaFoldDB" id="A0A0F9F8C3"/>
<dbReference type="CDD" id="cd06581">
    <property type="entry name" value="TM_PBP1_LivM_like"/>
    <property type="match status" value="1"/>
</dbReference>
<keyword evidence="3 7" id="KW-0812">Transmembrane</keyword>
<keyword evidence="4 7" id="KW-1133">Transmembrane helix</keyword>
<feature type="compositionally biased region" description="Basic and acidic residues" evidence="6">
    <location>
        <begin position="147"/>
        <end position="160"/>
    </location>
</feature>
<evidence type="ECO:0000256" key="7">
    <source>
        <dbReference type="SAM" id="Phobius"/>
    </source>
</evidence>
<evidence type="ECO:0000256" key="2">
    <source>
        <dbReference type="ARBA" id="ARBA00022475"/>
    </source>
</evidence>
<evidence type="ECO:0000256" key="3">
    <source>
        <dbReference type="ARBA" id="ARBA00022692"/>
    </source>
</evidence>
<evidence type="ECO:0000256" key="1">
    <source>
        <dbReference type="ARBA" id="ARBA00004651"/>
    </source>
</evidence>
<dbReference type="PANTHER" id="PTHR30482">
    <property type="entry name" value="HIGH-AFFINITY BRANCHED-CHAIN AMINO ACID TRANSPORT SYSTEM PERMEASE"/>
    <property type="match status" value="1"/>
</dbReference>
<feature type="transmembrane region" description="Helical" evidence="7">
    <location>
        <begin position="20"/>
        <end position="45"/>
    </location>
</feature>
<dbReference type="EMBL" id="LAZR01022251">
    <property type="protein sequence ID" value="KKL82538.1"/>
    <property type="molecule type" value="Genomic_DNA"/>
</dbReference>
<dbReference type="Pfam" id="PF02653">
    <property type="entry name" value="BPD_transp_2"/>
    <property type="match status" value="1"/>
</dbReference>
<organism evidence="8">
    <name type="scientific">marine sediment metagenome</name>
    <dbReference type="NCBI Taxonomy" id="412755"/>
    <lineage>
        <taxon>unclassified sequences</taxon>
        <taxon>metagenomes</taxon>
        <taxon>ecological metagenomes</taxon>
    </lineage>
</organism>
<keyword evidence="5 7" id="KW-0472">Membrane</keyword>
<keyword evidence="2" id="KW-1003">Cell membrane</keyword>
<evidence type="ECO:0000256" key="4">
    <source>
        <dbReference type="ARBA" id="ARBA00022989"/>
    </source>
</evidence>
<dbReference type="GO" id="GO:0015658">
    <property type="term" value="F:branched-chain amino acid transmembrane transporter activity"/>
    <property type="evidence" value="ECO:0007669"/>
    <property type="project" value="InterPro"/>
</dbReference>
<gene>
    <name evidence="8" type="ORF">LCGC14_1983740</name>
</gene>
<evidence type="ECO:0008006" key="9">
    <source>
        <dbReference type="Google" id="ProtNLM"/>
    </source>
</evidence>
<feature type="region of interest" description="Disordered" evidence="6">
    <location>
        <begin position="139"/>
        <end position="160"/>
    </location>
</feature>
<proteinExistence type="predicted"/>
<name>A0A0F9F8C3_9ZZZZ</name>
<dbReference type="GO" id="GO:0005886">
    <property type="term" value="C:plasma membrane"/>
    <property type="evidence" value="ECO:0007669"/>
    <property type="project" value="UniProtKB-SubCell"/>
</dbReference>
<comment type="caution">
    <text evidence="8">The sequence shown here is derived from an EMBL/GenBank/DDBJ whole genome shotgun (WGS) entry which is preliminary data.</text>
</comment>
<dbReference type="InterPro" id="IPR001851">
    <property type="entry name" value="ABC_transp_permease"/>
</dbReference>
<evidence type="ECO:0000313" key="8">
    <source>
        <dbReference type="EMBL" id="KKL82538.1"/>
    </source>
</evidence>
<dbReference type="PANTHER" id="PTHR30482:SF10">
    <property type="entry name" value="HIGH-AFFINITY BRANCHED-CHAIN AMINO ACID TRANSPORT PROTEIN BRAE"/>
    <property type="match status" value="1"/>
</dbReference>